<protein>
    <submittedName>
        <fullName evidence="1">Uncharacterized protein</fullName>
    </submittedName>
</protein>
<organism evidence="1">
    <name type="scientific">Inoviridae sp. ctzMc2</name>
    <dbReference type="NCBI Taxonomy" id="2825787"/>
    <lineage>
        <taxon>Viruses</taxon>
        <taxon>Monodnaviria</taxon>
        <taxon>Loebvirae</taxon>
        <taxon>Hofneiviricota</taxon>
        <taxon>Faserviricetes</taxon>
        <taxon>Tubulavirales</taxon>
        <taxon>Inoviridae</taxon>
    </lineage>
</organism>
<sequence>MDTGILLNGIYLGSATRQRADGKVSYVVAIACGLKSYEINMEQYVDFSKMSVGAPLLIRAEPNLYKGNLYWQHGQVCARN</sequence>
<proteinExistence type="predicted"/>
<evidence type="ECO:0000313" key="1">
    <source>
        <dbReference type="EMBL" id="DAF85007.1"/>
    </source>
</evidence>
<accession>A0A8S5TS58</accession>
<name>A0A8S5TS58_9VIRU</name>
<reference evidence="1" key="1">
    <citation type="journal article" date="2021" name="Proc. Natl. Acad. Sci. U.S.A.">
        <title>A Catalog of Tens of Thousands of Viruses from Human Metagenomes Reveals Hidden Associations with Chronic Diseases.</title>
        <authorList>
            <person name="Tisza M.J."/>
            <person name="Buck C.B."/>
        </authorList>
    </citation>
    <scope>NUCLEOTIDE SEQUENCE</scope>
    <source>
        <strain evidence="1">CtzMc2</strain>
    </source>
</reference>
<dbReference type="EMBL" id="BK015915">
    <property type="protein sequence ID" value="DAF85007.1"/>
    <property type="molecule type" value="Genomic_DNA"/>
</dbReference>